<dbReference type="EMBL" id="ACIS01000012">
    <property type="protein sequence ID" value="EEG06985.1"/>
    <property type="molecule type" value="Genomic_DNA"/>
</dbReference>
<keyword evidence="2" id="KW-0963">Cytoplasm</keyword>
<keyword evidence="4" id="KW-0143">Chaperone</keyword>
<gene>
    <name evidence="6" type="ORF">FuraDRAFT_3568</name>
</gene>
<protein>
    <recommendedName>
        <fullName evidence="5">Flagellar protein FliT</fullName>
    </recommendedName>
</protein>
<organism evidence="6 7">
    <name type="scientific">Pseudogulbenkiania ferrooxidans 2002</name>
    <dbReference type="NCBI Taxonomy" id="279714"/>
    <lineage>
        <taxon>Bacteria</taxon>
        <taxon>Pseudomonadati</taxon>
        <taxon>Pseudomonadota</taxon>
        <taxon>Betaproteobacteria</taxon>
        <taxon>Neisseriales</taxon>
        <taxon>Chromobacteriaceae</taxon>
        <taxon>Pseudogulbenkiania</taxon>
    </lineage>
</organism>
<evidence type="ECO:0000256" key="3">
    <source>
        <dbReference type="ARBA" id="ARBA00022795"/>
    </source>
</evidence>
<evidence type="ECO:0000313" key="6">
    <source>
        <dbReference type="EMBL" id="EEG06985.1"/>
    </source>
</evidence>
<dbReference type="AlphaFoldDB" id="B9Z882"/>
<comment type="caution">
    <text evidence="6">The sequence shown here is derived from an EMBL/GenBank/DDBJ whole genome shotgun (WGS) entry which is preliminary data.</text>
</comment>
<dbReference type="RefSeq" id="WP_008955587.1">
    <property type="nucleotide sequence ID" value="NZ_ACIS01000012.1"/>
</dbReference>
<comment type="subcellular location">
    <subcellularLocation>
        <location evidence="1">Cytoplasm</location>
        <location evidence="1">Cytosol</location>
    </subcellularLocation>
</comment>
<dbReference type="GO" id="GO:0044781">
    <property type="term" value="P:bacterial-type flagellum organization"/>
    <property type="evidence" value="ECO:0007669"/>
    <property type="project" value="UniProtKB-KW"/>
</dbReference>
<sequence length="105" mass="12047">MDEDVGLSSQVMKLAHITEAMLAAASNAEWERFTELDIERDAHYRQVILEVDAPALANSPELREVLDTVVTQSREIESLLIERCAELQYSLSLTNRQQKLQKIYR</sequence>
<evidence type="ECO:0000256" key="2">
    <source>
        <dbReference type="ARBA" id="ARBA00022490"/>
    </source>
</evidence>
<dbReference type="Pfam" id="PF05400">
    <property type="entry name" value="FliT"/>
    <property type="match status" value="1"/>
</dbReference>
<name>B9Z882_9NEIS</name>
<evidence type="ECO:0000256" key="4">
    <source>
        <dbReference type="ARBA" id="ARBA00023186"/>
    </source>
</evidence>
<reference evidence="6 7" key="1">
    <citation type="submission" date="2009-02" db="EMBL/GenBank/DDBJ databases">
        <title>Sequencing of the draft genome and assembly of Lutiella nitroferrum 2002.</title>
        <authorList>
            <consortium name="US DOE Joint Genome Institute (JGI-PGF)"/>
            <person name="Lucas S."/>
            <person name="Copeland A."/>
            <person name="Lapidus A."/>
            <person name="Glavina del Rio T."/>
            <person name="Tice H."/>
            <person name="Bruce D."/>
            <person name="Goodwin L."/>
            <person name="Pitluck S."/>
            <person name="Larimer F."/>
            <person name="Land M.L."/>
            <person name="Hauser L."/>
            <person name="Coates J.D."/>
        </authorList>
    </citation>
    <scope>NUCLEOTIDE SEQUENCE [LARGE SCALE GENOMIC DNA]</scope>
    <source>
        <strain evidence="6 7">2002</strain>
    </source>
</reference>
<dbReference type="InterPro" id="IPR008622">
    <property type="entry name" value="FliT"/>
</dbReference>
<keyword evidence="7" id="KW-1185">Reference proteome</keyword>
<dbReference type="Gene3D" id="1.20.58.380">
    <property type="entry name" value="Flagellar protein flit"/>
    <property type="match status" value="1"/>
</dbReference>
<dbReference type="Proteomes" id="UP000003165">
    <property type="component" value="Unassembled WGS sequence"/>
</dbReference>
<accession>B9Z882</accession>
<proteinExistence type="predicted"/>
<keyword evidence="3" id="KW-1005">Bacterial flagellum biogenesis</keyword>
<evidence type="ECO:0000256" key="5">
    <source>
        <dbReference type="ARBA" id="ARBA00093797"/>
    </source>
</evidence>
<evidence type="ECO:0000313" key="7">
    <source>
        <dbReference type="Proteomes" id="UP000003165"/>
    </source>
</evidence>
<evidence type="ECO:0000256" key="1">
    <source>
        <dbReference type="ARBA" id="ARBA00004514"/>
    </source>
</evidence>